<reference evidence="2" key="1">
    <citation type="journal article" date="2019" name="Int. J. Syst. Evol. Microbiol.">
        <title>The Global Catalogue of Microorganisms (GCM) 10K type strain sequencing project: providing services to taxonomists for standard genome sequencing and annotation.</title>
        <authorList>
            <consortium name="The Broad Institute Genomics Platform"/>
            <consortium name="The Broad Institute Genome Sequencing Center for Infectious Disease"/>
            <person name="Wu L."/>
            <person name="Ma J."/>
        </authorList>
    </citation>
    <scope>NUCLEOTIDE SEQUENCE [LARGE SCALE GENOMIC DNA]</scope>
    <source>
        <strain evidence="2">CGMCC 1.10698</strain>
    </source>
</reference>
<gene>
    <name evidence="1" type="ORF">ACFOW9_01250</name>
</gene>
<name>A0ABV8QX00_9MICC</name>
<dbReference type="Proteomes" id="UP001595773">
    <property type="component" value="Unassembled WGS sequence"/>
</dbReference>
<comment type="caution">
    <text evidence="1">The sequence shown here is derived from an EMBL/GenBank/DDBJ whole genome shotgun (WGS) entry which is preliminary data.</text>
</comment>
<sequence length="97" mass="10482">MTNPSQANHTIDVTFVATVIADSNSGWLCVQMPDSAEFFGTKKAVKIGGTVDGYDYDATMLPVGGGTHMMPLRAPFRKVLQKGLGEQVSVHLTRRIT</sequence>
<dbReference type="InterPro" id="IPR037079">
    <property type="entry name" value="AF2212/PG0164-like_sf"/>
</dbReference>
<dbReference type="EMBL" id="JBHSCQ010000003">
    <property type="protein sequence ID" value="MFC4264227.1"/>
    <property type="molecule type" value="Genomic_DNA"/>
</dbReference>
<dbReference type="Gene3D" id="2.40.30.100">
    <property type="entry name" value="AF2212/PG0164-like"/>
    <property type="match status" value="1"/>
</dbReference>
<evidence type="ECO:0000313" key="1">
    <source>
        <dbReference type="EMBL" id="MFC4264227.1"/>
    </source>
</evidence>
<accession>A0ABV8QX00</accession>
<organism evidence="1 2">
    <name type="scientific">Arthrobacter cryoconiti</name>
    <dbReference type="NCBI Taxonomy" id="748907"/>
    <lineage>
        <taxon>Bacteria</taxon>
        <taxon>Bacillati</taxon>
        <taxon>Actinomycetota</taxon>
        <taxon>Actinomycetes</taxon>
        <taxon>Micrococcales</taxon>
        <taxon>Micrococcaceae</taxon>
        <taxon>Arthrobacter</taxon>
    </lineage>
</organism>
<dbReference type="InterPro" id="IPR015018">
    <property type="entry name" value="DUF1905"/>
</dbReference>
<evidence type="ECO:0000313" key="2">
    <source>
        <dbReference type="Proteomes" id="UP001595773"/>
    </source>
</evidence>
<protein>
    <submittedName>
        <fullName evidence="1">DUF1905 domain-containing protein</fullName>
    </submittedName>
</protein>
<dbReference type="Pfam" id="PF08922">
    <property type="entry name" value="DUF1905"/>
    <property type="match status" value="1"/>
</dbReference>
<dbReference type="SUPFAM" id="SSF141694">
    <property type="entry name" value="AF2212/PG0164-like"/>
    <property type="match status" value="1"/>
</dbReference>
<proteinExistence type="predicted"/>
<dbReference type="RefSeq" id="WP_230068454.1">
    <property type="nucleotide sequence ID" value="NZ_BAABLL010000002.1"/>
</dbReference>
<keyword evidence="2" id="KW-1185">Reference proteome</keyword>